<reference evidence="3" key="1">
    <citation type="journal article" date="2023" name="PhytoFront">
        <title>Draft Genome Resources of Seven Strains of Tilletia horrida, Causal Agent of Kernel Smut of Rice.</title>
        <authorList>
            <person name="Khanal S."/>
            <person name="Antony Babu S."/>
            <person name="Zhou X.G."/>
        </authorList>
    </citation>
    <scope>NUCLEOTIDE SEQUENCE</scope>
    <source>
        <strain evidence="3">TX3</strain>
    </source>
</reference>
<feature type="transmembrane region" description="Helical" evidence="2">
    <location>
        <begin position="63"/>
        <end position="84"/>
    </location>
</feature>
<feature type="compositionally biased region" description="Polar residues" evidence="1">
    <location>
        <begin position="327"/>
        <end position="337"/>
    </location>
</feature>
<feature type="transmembrane region" description="Helical" evidence="2">
    <location>
        <begin position="167"/>
        <end position="190"/>
    </location>
</feature>
<proteinExistence type="predicted"/>
<dbReference type="AlphaFoldDB" id="A0AAN6JJ35"/>
<comment type="caution">
    <text evidence="3">The sequence shown here is derived from an EMBL/GenBank/DDBJ whole genome shotgun (WGS) entry which is preliminary data.</text>
</comment>
<keyword evidence="2" id="KW-0812">Transmembrane</keyword>
<feature type="compositionally biased region" description="Basic and acidic residues" evidence="1">
    <location>
        <begin position="416"/>
        <end position="430"/>
    </location>
</feature>
<evidence type="ECO:0000256" key="1">
    <source>
        <dbReference type="SAM" id="MobiDB-lite"/>
    </source>
</evidence>
<evidence type="ECO:0000256" key="2">
    <source>
        <dbReference type="SAM" id="Phobius"/>
    </source>
</evidence>
<feature type="transmembrane region" description="Helical" evidence="2">
    <location>
        <begin position="130"/>
        <end position="155"/>
    </location>
</feature>
<keyword evidence="2" id="KW-1133">Transmembrane helix</keyword>
<dbReference type="Proteomes" id="UP001176521">
    <property type="component" value="Unassembled WGS sequence"/>
</dbReference>
<protein>
    <submittedName>
        <fullName evidence="3">Uncharacterized protein</fullName>
    </submittedName>
</protein>
<evidence type="ECO:0000313" key="3">
    <source>
        <dbReference type="EMBL" id="KAK0525839.1"/>
    </source>
</evidence>
<gene>
    <name evidence="3" type="ORF">OC842_005384</name>
</gene>
<feature type="region of interest" description="Disordered" evidence="1">
    <location>
        <begin position="457"/>
        <end position="499"/>
    </location>
</feature>
<organism evidence="3 4">
    <name type="scientific">Tilletia horrida</name>
    <dbReference type="NCBI Taxonomy" id="155126"/>
    <lineage>
        <taxon>Eukaryota</taxon>
        <taxon>Fungi</taxon>
        <taxon>Dikarya</taxon>
        <taxon>Basidiomycota</taxon>
        <taxon>Ustilaginomycotina</taxon>
        <taxon>Exobasidiomycetes</taxon>
        <taxon>Tilletiales</taxon>
        <taxon>Tilletiaceae</taxon>
        <taxon>Tilletia</taxon>
    </lineage>
</organism>
<sequence>MASVSVSVSDSSTFASLAPTMTSWSLSPTGTSTPTATAAPTDDPYYLLYMGIQATIPFALRNMAVQVALSSVVFTLYGILLFITRTRHRQTWTFALATVVFALFFASAFTNSLQLAHALQYPGKKVGMGIAFGDVILTLCLPWIGDWLIWLRMLSLWPADSRWHSPYVFMFGAPVVVKLFRFAVLCALLKKLWYEMATSINAADLGSKVWPLGWLTWAEYGSMLMDVSICSAICIIRLTLLMNPSHSDRRSTALQSRLRLLLGNTVSSFVLPVVASVVMIILGAVGTFDAYATMTKINAGVTAINVLIAIIIPILQHNSVEERNFGSDPSNQPNSFIRNKMRSRSQGGTHKSHARMPTLCSRTRALASCGGADGAAAAAAAAAASVHGIVQTTHEEAFVDHLDYGVQPYSPGVSLGEKKDSLGLGGRHDDEEADDEDDHVDVELGRHDEAHELKAPQLQMSAHPSPHRQTAWGNQSGAPSPSSSGFERASLGAGGSPGTAASYQAGRGYMLGATSTDVERGAGGQAHESSLTVVDPHHHGSMMHHGGGAGLGVGIAVTTPALLDDEHGTLDDVLRTMPRMSRFGQ</sequence>
<feature type="transmembrane region" description="Helical" evidence="2">
    <location>
        <begin position="297"/>
        <end position="315"/>
    </location>
</feature>
<feature type="region of interest" description="Disordered" evidence="1">
    <location>
        <begin position="413"/>
        <end position="438"/>
    </location>
</feature>
<dbReference type="EMBL" id="JAPDMQ010000379">
    <property type="protein sequence ID" value="KAK0525839.1"/>
    <property type="molecule type" value="Genomic_DNA"/>
</dbReference>
<keyword evidence="4" id="KW-1185">Reference proteome</keyword>
<feature type="transmembrane region" description="Helical" evidence="2">
    <location>
        <begin position="220"/>
        <end position="240"/>
    </location>
</feature>
<feature type="region of interest" description="Disordered" evidence="1">
    <location>
        <begin position="323"/>
        <end position="357"/>
    </location>
</feature>
<feature type="transmembrane region" description="Helical" evidence="2">
    <location>
        <begin position="261"/>
        <end position="285"/>
    </location>
</feature>
<keyword evidence="2" id="KW-0472">Membrane</keyword>
<evidence type="ECO:0000313" key="4">
    <source>
        <dbReference type="Proteomes" id="UP001176521"/>
    </source>
</evidence>
<feature type="transmembrane region" description="Helical" evidence="2">
    <location>
        <begin position="91"/>
        <end position="110"/>
    </location>
</feature>
<name>A0AAN6JJ35_9BASI</name>
<feature type="compositionally biased region" description="Polar residues" evidence="1">
    <location>
        <begin position="458"/>
        <end position="485"/>
    </location>
</feature>
<accession>A0AAN6JJ35</accession>